<accession>A0A2U1K886</accession>
<dbReference type="RefSeq" id="WP_116552828.1">
    <property type="nucleotide sequence ID" value="NZ_QCZG01000001.1"/>
</dbReference>
<feature type="coiled-coil region" evidence="1">
    <location>
        <begin position="37"/>
        <end position="64"/>
    </location>
</feature>
<dbReference type="OrthoDB" id="2937672at2"/>
<protein>
    <submittedName>
        <fullName evidence="2">Uncharacterized protein</fullName>
    </submittedName>
</protein>
<dbReference type="AlphaFoldDB" id="A0A2U1K886"/>
<name>A0A2U1K886_9BACI</name>
<organism evidence="2 3">
    <name type="scientific">Pueribacillus theae</name>
    <dbReference type="NCBI Taxonomy" id="2171751"/>
    <lineage>
        <taxon>Bacteria</taxon>
        <taxon>Bacillati</taxon>
        <taxon>Bacillota</taxon>
        <taxon>Bacilli</taxon>
        <taxon>Bacillales</taxon>
        <taxon>Bacillaceae</taxon>
        <taxon>Pueribacillus</taxon>
    </lineage>
</organism>
<evidence type="ECO:0000256" key="1">
    <source>
        <dbReference type="SAM" id="Coils"/>
    </source>
</evidence>
<sequence length="69" mass="7942">MEIAILSLLAVAVFILIFSFFQKDPAKDVEKQLENFSISLMQEILKLKKKINVLEEEIMLTDNKKSKKG</sequence>
<reference evidence="2 3" key="1">
    <citation type="submission" date="2018-04" db="EMBL/GenBank/DDBJ databases">
        <title>Camelliibacillus theae gen. nov., sp. nov., isolated from Pu'er tea.</title>
        <authorList>
            <person name="Niu L."/>
        </authorList>
    </citation>
    <scope>NUCLEOTIDE SEQUENCE [LARGE SCALE GENOMIC DNA]</scope>
    <source>
        <strain evidence="2 3">T8</strain>
    </source>
</reference>
<proteinExistence type="predicted"/>
<evidence type="ECO:0000313" key="3">
    <source>
        <dbReference type="Proteomes" id="UP000245998"/>
    </source>
</evidence>
<comment type="caution">
    <text evidence="2">The sequence shown here is derived from an EMBL/GenBank/DDBJ whole genome shotgun (WGS) entry which is preliminary data.</text>
</comment>
<evidence type="ECO:0000313" key="2">
    <source>
        <dbReference type="EMBL" id="PWA13323.1"/>
    </source>
</evidence>
<dbReference type="Proteomes" id="UP000245998">
    <property type="component" value="Unassembled WGS sequence"/>
</dbReference>
<keyword evidence="1" id="KW-0175">Coiled coil</keyword>
<dbReference type="EMBL" id="QCZG01000001">
    <property type="protein sequence ID" value="PWA13323.1"/>
    <property type="molecule type" value="Genomic_DNA"/>
</dbReference>
<gene>
    <name evidence="2" type="ORF">DCC39_00035</name>
</gene>
<keyword evidence="3" id="KW-1185">Reference proteome</keyword>